<feature type="domain" description="CN hydrolase" evidence="6">
    <location>
        <begin position="25"/>
        <end position="286"/>
    </location>
</feature>
<evidence type="ECO:0000259" key="6">
    <source>
        <dbReference type="PROSITE" id="PS50263"/>
    </source>
</evidence>
<keyword evidence="4" id="KW-1133">Transmembrane helix</keyword>
<dbReference type="AlphaFoldDB" id="A0A821U057"/>
<dbReference type="OrthoDB" id="10250282at2759"/>
<dbReference type="InterPro" id="IPR043957">
    <property type="entry name" value="Vanin_C"/>
</dbReference>
<feature type="transmembrane region" description="Helical" evidence="4">
    <location>
        <begin position="645"/>
        <end position="663"/>
    </location>
</feature>
<organism evidence="7 8">
    <name type="scientific">Pieris macdunnoughi</name>
    <dbReference type="NCBI Taxonomy" id="345717"/>
    <lineage>
        <taxon>Eukaryota</taxon>
        <taxon>Metazoa</taxon>
        <taxon>Ecdysozoa</taxon>
        <taxon>Arthropoda</taxon>
        <taxon>Hexapoda</taxon>
        <taxon>Insecta</taxon>
        <taxon>Pterygota</taxon>
        <taxon>Neoptera</taxon>
        <taxon>Endopterygota</taxon>
        <taxon>Lepidoptera</taxon>
        <taxon>Glossata</taxon>
        <taxon>Ditrysia</taxon>
        <taxon>Papilionoidea</taxon>
        <taxon>Pieridae</taxon>
        <taxon>Pierinae</taxon>
        <taxon>Pieris</taxon>
    </lineage>
</organism>
<dbReference type="PROSITE" id="PS50263">
    <property type="entry name" value="CN_HYDROLASE"/>
    <property type="match status" value="1"/>
</dbReference>
<keyword evidence="8" id="KW-1185">Reference proteome</keyword>
<evidence type="ECO:0000313" key="7">
    <source>
        <dbReference type="EMBL" id="CAF4884348.1"/>
    </source>
</evidence>
<dbReference type="GO" id="GO:0016787">
    <property type="term" value="F:hydrolase activity"/>
    <property type="evidence" value="ECO:0007669"/>
    <property type="project" value="UniProtKB-KW"/>
</dbReference>
<dbReference type="Pfam" id="PF19018">
    <property type="entry name" value="Vanin_C"/>
    <property type="match status" value="2"/>
</dbReference>
<keyword evidence="4" id="KW-0472">Membrane</keyword>
<feature type="region of interest" description="Disordered" evidence="3">
    <location>
        <begin position="618"/>
        <end position="642"/>
    </location>
</feature>
<dbReference type="SUPFAM" id="SSF56317">
    <property type="entry name" value="Carbon-nitrogen hydrolase"/>
    <property type="match status" value="1"/>
</dbReference>
<dbReference type="Proteomes" id="UP000663880">
    <property type="component" value="Unassembled WGS sequence"/>
</dbReference>
<gene>
    <name evidence="7" type="ORF">PMACD_LOCUS9891</name>
</gene>
<evidence type="ECO:0000256" key="1">
    <source>
        <dbReference type="ARBA" id="ARBA00008225"/>
    </source>
</evidence>
<accession>A0A821U057</accession>
<dbReference type="Gene3D" id="3.60.110.10">
    <property type="entry name" value="Carbon-nitrogen hydrolase"/>
    <property type="match status" value="1"/>
</dbReference>
<dbReference type="PANTHER" id="PTHR10609">
    <property type="entry name" value="BIOTINIDASE-RELATED"/>
    <property type="match status" value="1"/>
</dbReference>
<proteinExistence type="inferred from homology"/>
<reference evidence="7" key="1">
    <citation type="submission" date="2021-02" db="EMBL/GenBank/DDBJ databases">
        <authorList>
            <person name="Steward A R."/>
        </authorList>
    </citation>
    <scope>NUCLEOTIDE SEQUENCE</scope>
</reference>
<evidence type="ECO:0000313" key="8">
    <source>
        <dbReference type="Proteomes" id="UP000663880"/>
    </source>
</evidence>
<evidence type="ECO:0000256" key="4">
    <source>
        <dbReference type="SAM" id="Phobius"/>
    </source>
</evidence>
<keyword evidence="4" id="KW-0812">Transmembrane</keyword>
<protein>
    <recommendedName>
        <fullName evidence="6">CN hydrolase domain-containing protein</fullName>
    </recommendedName>
</protein>
<dbReference type="PANTHER" id="PTHR10609:SF14">
    <property type="entry name" value="BIOTINIDASE"/>
    <property type="match status" value="1"/>
</dbReference>
<dbReference type="Pfam" id="PF00795">
    <property type="entry name" value="CN_hydrolase"/>
    <property type="match status" value="1"/>
</dbReference>
<sequence>MRLLIIFTGLLHISIQKSTPEDSSYVAAVVEFEVNANTDTNIQNYVQLIKDAAAQNADIVVFPEMTLNRRQSQSISVPIYGLLKEYPIPALNADLYNDILVTISSAARENAIYVVINIQEVMNCEDAPGEECPEKKTYYFNTNVVLNREGAVIDRYRKINLFGEYTRTPALKPDLGDFTTDFGVRFGHFICFDLMFQIPAIQTPQKLNITNIIFPTMWFSEMPYLTAVEIQQGYAAQMNVNFLAAGANNVRVGSTGSGIYSGKAGALISLMAGAPTTRLMVARVPKVPGQVTDSYPGPIYDDPSIHDNLFLKSDPSLSAHTSQLLVPGYQSFVLSSGETMCNFRVNITQTNDTSLKYRAFIHEGFNIYGDIRHIRVASCSILSCSSDNPKDCPYRFKEDEEKIEFKELSIDILSHPLNYNTTLKCDDVEYFGLSLRDNKFPLNPANYTFTKHEDEKASYSFKINAAQNNLVAFAIWGRIYNEDKLYTYRAGVLGGVRTFDGVASGGSMSCCIFACTGDTIDTCAKRFDKYTSNSLATFEELSIFAFLTPPKRNEELEVDNIAYFPVSLQPTLLPLEVNDYSLETTSLFGVVDIYNYTLLRKDIELYSFGIFGRAFEKDDQEPSPPWVEEEADTESPDDDAVPGSATTLHSVYMLVVFIFAVVIM</sequence>
<dbReference type="InterPro" id="IPR040154">
    <property type="entry name" value="Biotinidase/VNN"/>
</dbReference>
<keyword evidence="2" id="KW-0378">Hydrolase</keyword>
<evidence type="ECO:0000256" key="3">
    <source>
        <dbReference type="SAM" id="MobiDB-lite"/>
    </source>
</evidence>
<dbReference type="InterPro" id="IPR036526">
    <property type="entry name" value="C-N_Hydrolase_sf"/>
</dbReference>
<name>A0A821U057_9NEOP</name>
<feature type="signal peptide" evidence="5">
    <location>
        <begin position="1"/>
        <end position="18"/>
    </location>
</feature>
<comment type="caution">
    <text evidence="7">The sequence shown here is derived from an EMBL/GenBank/DDBJ whole genome shotgun (WGS) entry which is preliminary data.</text>
</comment>
<feature type="compositionally biased region" description="Acidic residues" evidence="3">
    <location>
        <begin position="627"/>
        <end position="640"/>
    </location>
</feature>
<evidence type="ECO:0000256" key="5">
    <source>
        <dbReference type="SAM" id="SignalP"/>
    </source>
</evidence>
<dbReference type="InterPro" id="IPR003010">
    <property type="entry name" value="C-N_Hydrolase"/>
</dbReference>
<feature type="chain" id="PRO_5032569925" description="CN hydrolase domain-containing protein" evidence="5">
    <location>
        <begin position="19"/>
        <end position="664"/>
    </location>
</feature>
<evidence type="ECO:0000256" key="2">
    <source>
        <dbReference type="ARBA" id="ARBA00022801"/>
    </source>
</evidence>
<keyword evidence="5" id="KW-0732">Signal</keyword>
<comment type="similarity">
    <text evidence="1">Belongs to the carbon-nitrogen hydrolase superfamily. BTD/VNN family.</text>
</comment>
<dbReference type="EMBL" id="CAJOBZ010000029">
    <property type="protein sequence ID" value="CAF4884348.1"/>
    <property type="molecule type" value="Genomic_DNA"/>
</dbReference>